<name>A0A1I7JA71_9BURK</name>
<sequence length="72" mass="8325">MEIIAFNGKGGELLIRYLEAQVWAHVKRQVSKQFVQDKEGMKKLALGALRRIQKLPAMVKSFFKQQECRYAA</sequence>
<dbReference type="EMBL" id="FPBO01000010">
    <property type="protein sequence ID" value="SFU82044.1"/>
    <property type="molecule type" value="Genomic_DNA"/>
</dbReference>
<evidence type="ECO:0000313" key="2">
    <source>
        <dbReference type="Proteomes" id="UP000199391"/>
    </source>
</evidence>
<reference evidence="2" key="1">
    <citation type="submission" date="2016-10" db="EMBL/GenBank/DDBJ databases">
        <authorList>
            <person name="Varghese N."/>
            <person name="Submissions S."/>
        </authorList>
    </citation>
    <scope>NUCLEOTIDE SEQUENCE [LARGE SCALE GENOMIC DNA]</scope>
    <source>
        <strain evidence="2">CGMCC 1.11014</strain>
    </source>
</reference>
<protein>
    <submittedName>
        <fullName evidence="1">Uncharacterized protein</fullName>
    </submittedName>
</protein>
<organism evidence="1 2">
    <name type="scientific">Pseudoduganella namucuonensis</name>
    <dbReference type="NCBI Taxonomy" id="1035707"/>
    <lineage>
        <taxon>Bacteria</taxon>
        <taxon>Pseudomonadati</taxon>
        <taxon>Pseudomonadota</taxon>
        <taxon>Betaproteobacteria</taxon>
        <taxon>Burkholderiales</taxon>
        <taxon>Oxalobacteraceae</taxon>
        <taxon>Telluria group</taxon>
        <taxon>Pseudoduganella</taxon>
    </lineage>
</organism>
<accession>A0A1I7JA71</accession>
<dbReference type="Proteomes" id="UP000199391">
    <property type="component" value="Unassembled WGS sequence"/>
</dbReference>
<keyword evidence="2" id="KW-1185">Reference proteome</keyword>
<gene>
    <name evidence="1" type="ORF">SAMN05216552_1010197</name>
</gene>
<dbReference type="AlphaFoldDB" id="A0A1I7JA71"/>
<evidence type="ECO:0000313" key="1">
    <source>
        <dbReference type="EMBL" id="SFU82044.1"/>
    </source>
</evidence>
<proteinExistence type="predicted"/>